<evidence type="ECO:0000256" key="1">
    <source>
        <dbReference type="SAM" id="MobiDB-lite"/>
    </source>
</evidence>
<sequence>MGNLMGMRGTCHSAQEALRMLAVAVLVEQRGCDDAAAMFDVTLKAVRNWWAKWPMGGWEALVARPCRLWVGGHQVFAGPQQEAVQVRQSPEVQPPATLGSPPPDP</sequence>
<evidence type="ECO:0000313" key="2">
    <source>
        <dbReference type="EMBL" id="GAA2633075.1"/>
    </source>
</evidence>
<proteinExistence type="predicted"/>
<evidence type="ECO:0008006" key="4">
    <source>
        <dbReference type="Google" id="ProtNLM"/>
    </source>
</evidence>
<feature type="compositionally biased region" description="Polar residues" evidence="1">
    <location>
        <begin position="82"/>
        <end position="91"/>
    </location>
</feature>
<reference evidence="2 3" key="1">
    <citation type="journal article" date="2019" name="Int. J. Syst. Evol. Microbiol.">
        <title>The Global Catalogue of Microorganisms (GCM) 10K type strain sequencing project: providing services to taxonomists for standard genome sequencing and annotation.</title>
        <authorList>
            <consortium name="The Broad Institute Genomics Platform"/>
            <consortium name="The Broad Institute Genome Sequencing Center for Infectious Disease"/>
            <person name="Wu L."/>
            <person name="Ma J."/>
        </authorList>
    </citation>
    <scope>NUCLEOTIDE SEQUENCE [LARGE SCALE GENOMIC DNA]</scope>
    <source>
        <strain evidence="2 3">JCM 4524</strain>
    </source>
</reference>
<dbReference type="EMBL" id="BAAASJ010000029">
    <property type="protein sequence ID" value="GAA2633075.1"/>
    <property type="molecule type" value="Genomic_DNA"/>
</dbReference>
<accession>A0ABN3QRW5</accession>
<name>A0ABN3QRW5_9ACTN</name>
<organism evidence="2 3">
    <name type="scientific">Streptomyces vastus</name>
    <dbReference type="NCBI Taxonomy" id="285451"/>
    <lineage>
        <taxon>Bacteria</taxon>
        <taxon>Bacillati</taxon>
        <taxon>Actinomycetota</taxon>
        <taxon>Actinomycetes</taxon>
        <taxon>Kitasatosporales</taxon>
        <taxon>Streptomycetaceae</taxon>
        <taxon>Streptomyces</taxon>
    </lineage>
</organism>
<keyword evidence="3" id="KW-1185">Reference proteome</keyword>
<gene>
    <name evidence="2" type="ORF">GCM10010307_27070</name>
</gene>
<protein>
    <recommendedName>
        <fullName evidence="4">Helix-turn-helix domain-containing protein</fullName>
    </recommendedName>
</protein>
<comment type="caution">
    <text evidence="2">The sequence shown here is derived from an EMBL/GenBank/DDBJ whole genome shotgun (WGS) entry which is preliminary data.</text>
</comment>
<dbReference type="Proteomes" id="UP001500151">
    <property type="component" value="Unassembled WGS sequence"/>
</dbReference>
<feature type="region of interest" description="Disordered" evidence="1">
    <location>
        <begin position="82"/>
        <end position="105"/>
    </location>
</feature>
<evidence type="ECO:0000313" key="3">
    <source>
        <dbReference type="Proteomes" id="UP001500151"/>
    </source>
</evidence>